<dbReference type="EMBL" id="JADWDC010000070">
    <property type="protein sequence ID" value="MCC0179161.1"/>
    <property type="molecule type" value="Genomic_DNA"/>
</dbReference>
<proteinExistence type="predicted"/>
<reference evidence="2" key="1">
    <citation type="journal article" date="2021" name="Antonie Van Leeuwenhoek">
        <title>Draft genome and description of Waterburya agarophytonicola gen. nov. sp. nov. (Pleurocapsales, Cyanobacteria): a seaweed symbiont.</title>
        <authorList>
            <person name="Bonthond G."/>
            <person name="Shalygin S."/>
            <person name="Bayer T."/>
            <person name="Weinberger F."/>
        </authorList>
    </citation>
    <scope>NUCLEOTIDE SEQUENCE</scope>
    <source>
        <strain evidence="2">KI4</strain>
    </source>
</reference>
<evidence type="ECO:0000313" key="3">
    <source>
        <dbReference type="Proteomes" id="UP000729733"/>
    </source>
</evidence>
<dbReference type="AlphaFoldDB" id="A0A964BWU4"/>
<evidence type="ECO:0000259" key="1">
    <source>
        <dbReference type="Pfam" id="PF00535"/>
    </source>
</evidence>
<dbReference type="PANTHER" id="PTHR43685">
    <property type="entry name" value="GLYCOSYLTRANSFERASE"/>
    <property type="match status" value="1"/>
</dbReference>
<protein>
    <submittedName>
        <fullName evidence="2">Glycosyltransferase family 2 protein</fullName>
    </submittedName>
</protein>
<dbReference type="RefSeq" id="WP_229642262.1">
    <property type="nucleotide sequence ID" value="NZ_JADWDC010000070.1"/>
</dbReference>
<name>A0A964BWU4_9CYAN</name>
<organism evidence="2 3">
    <name type="scientific">Waterburya agarophytonicola KI4</name>
    <dbReference type="NCBI Taxonomy" id="2874699"/>
    <lineage>
        <taxon>Bacteria</taxon>
        <taxon>Bacillati</taxon>
        <taxon>Cyanobacteriota</taxon>
        <taxon>Cyanophyceae</taxon>
        <taxon>Pleurocapsales</taxon>
        <taxon>Hyellaceae</taxon>
        <taxon>Waterburya</taxon>
        <taxon>Waterburya agarophytonicola</taxon>
    </lineage>
</organism>
<dbReference type="PANTHER" id="PTHR43685:SF2">
    <property type="entry name" value="GLYCOSYLTRANSFERASE 2-LIKE DOMAIN-CONTAINING PROTEIN"/>
    <property type="match status" value="1"/>
</dbReference>
<dbReference type="Pfam" id="PF00535">
    <property type="entry name" value="Glycos_transf_2"/>
    <property type="match status" value="1"/>
</dbReference>
<dbReference type="InterPro" id="IPR029044">
    <property type="entry name" value="Nucleotide-diphossugar_trans"/>
</dbReference>
<dbReference type="Proteomes" id="UP000729733">
    <property type="component" value="Unassembled WGS sequence"/>
</dbReference>
<gene>
    <name evidence="2" type="ORF">I4641_19535</name>
</gene>
<dbReference type="Gene3D" id="3.90.550.10">
    <property type="entry name" value="Spore Coat Polysaccharide Biosynthesis Protein SpsA, Chain A"/>
    <property type="match status" value="1"/>
</dbReference>
<dbReference type="CDD" id="cd00761">
    <property type="entry name" value="Glyco_tranf_GTA_type"/>
    <property type="match status" value="1"/>
</dbReference>
<comment type="caution">
    <text evidence="2">The sequence shown here is derived from an EMBL/GenBank/DDBJ whole genome shotgun (WGS) entry which is preliminary data.</text>
</comment>
<feature type="domain" description="Glycosyltransferase 2-like" evidence="1">
    <location>
        <begin position="4"/>
        <end position="162"/>
    </location>
</feature>
<dbReference type="InterPro" id="IPR050834">
    <property type="entry name" value="Glycosyltransf_2"/>
</dbReference>
<dbReference type="SUPFAM" id="SSF53448">
    <property type="entry name" value="Nucleotide-diphospho-sugar transferases"/>
    <property type="match status" value="1"/>
</dbReference>
<sequence length="314" mass="35524">MLISICIITFKRPEGLKRLLEALNQLTFEEIERPEIEVIVVDNDTCGVAIGVCEAIKPNFQWSLKTDIQSQRGITYARNKSVDLADKEADFIAIIDDDEVPEKSWLEELLLAQQKYSADVVTGPVLPHFSEKDVPEWVIKGQFFNTPRYTTGEERHVAFTNNVMIKGEIVRQYDRLFDDRFAITGGEDSHFFLSLNKAGYTIVWADEAIVYDWVPESKTNLKWILARGYRTWGTHSLVEKELYPSLQVQLVRILKGIALILIGIVKLIPASIKGKSAIVDALLDIYRGAGTFAGLLGLDYQEYKNVHTDLGISK</sequence>
<keyword evidence="3" id="KW-1185">Reference proteome</keyword>
<evidence type="ECO:0000313" key="2">
    <source>
        <dbReference type="EMBL" id="MCC0179161.1"/>
    </source>
</evidence>
<dbReference type="InterPro" id="IPR001173">
    <property type="entry name" value="Glyco_trans_2-like"/>
</dbReference>
<accession>A0A964BWU4</accession>